<comment type="caution">
    <text evidence="1">The sequence shown here is derived from an EMBL/GenBank/DDBJ whole genome shotgun (WGS) entry which is preliminary data.</text>
</comment>
<accession>A0A7Y8GWC8</accession>
<name>A0A7Y8GWC8_9BURK</name>
<evidence type="ECO:0000313" key="2">
    <source>
        <dbReference type="Proteomes" id="UP000545507"/>
    </source>
</evidence>
<dbReference type="AlphaFoldDB" id="A0A7Y8GWC8"/>
<organism evidence="1 2">
    <name type="scientific">Hydrogenophaga aromaticivorans</name>
    <dbReference type="NCBI Taxonomy" id="2610898"/>
    <lineage>
        <taxon>Bacteria</taxon>
        <taxon>Pseudomonadati</taxon>
        <taxon>Pseudomonadota</taxon>
        <taxon>Betaproteobacteria</taxon>
        <taxon>Burkholderiales</taxon>
        <taxon>Comamonadaceae</taxon>
        <taxon>Hydrogenophaga</taxon>
    </lineage>
</organism>
<protein>
    <submittedName>
        <fullName evidence="1">Uncharacterized protein</fullName>
    </submittedName>
</protein>
<reference evidence="1 2" key="1">
    <citation type="submission" date="2019-09" db="EMBL/GenBank/DDBJ databases">
        <title>Hydrogenophaga aromatica sp. nov., isolated from a para-xylene-degrading enrichment culture.</title>
        <authorList>
            <person name="Tancsics A."/>
            <person name="Banerjee S."/>
        </authorList>
    </citation>
    <scope>NUCLEOTIDE SEQUENCE [LARGE SCALE GENOMIC DNA]</scope>
    <source>
        <strain evidence="1 2">D2P1</strain>
    </source>
</reference>
<dbReference type="EMBL" id="VYGV01000011">
    <property type="protein sequence ID" value="NWF46055.1"/>
    <property type="molecule type" value="Genomic_DNA"/>
</dbReference>
<dbReference type="RefSeq" id="WP_177135963.1">
    <property type="nucleotide sequence ID" value="NZ_VYGV01000011.1"/>
</dbReference>
<evidence type="ECO:0000313" key="1">
    <source>
        <dbReference type="EMBL" id="NWF46055.1"/>
    </source>
</evidence>
<keyword evidence="2" id="KW-1185">Reference proteome</keyword>
<gene>
    <name evidence="1" type="ORF">F3K02_12450</name>
</gene>
<dbReference type="Proteomes" id="UP000545507">
    <property type="component" value="Unassembled WGS sequence"/>
</dbReference>
<proteinExistence type="predicted"/>
<sequence length="68" mass="7590">MTTAMIFCPLRRAFHGADLIRMGFTPDGCAHATMIKRSCDQTILAEAQCIDGVSWRVRPYATCWSLVP</sequence>